<feature type="binding site" evidence="9">
    <location>
        <position position="99"/>
    </location>
    <ligand>
        <name>Mg(2+)</name>
        <dbReference type="ChEBI" id="CHEBI:18420"/>
    </ligand>
</feature>
<keyword evidence="2 9" id="KW-0808">Transferase</keyword>
<evidence type="ECO:0000256" key="9">
    <source>
        <dbReference type="HAMAP-Rule" id="MF_00097"/>
    </source>
</evidence>
<dbReference type="GO" id="GO:0009229">
    <property type="term" value="P:thiamine diphosphate biosynthetic process"/>
    <property type="evidence" value="ECO:0007669"/>
    <property type="project" value="UniProtKB-UniRule"/>
</dbReference>
<dbReference type="GO" id="GO:0004789">
    <property type="term" value="F:thiamine-phosphate diphosphorylase activity"/>
    <property type="evidence" value="ECO:0007669"/>
    <property type="project" value="UniProtKB-UniRule"/>
</dbReference>
<feature type="binding site" evidence="9">
    <location>
        <begin position="44"/>
        <end position="48"/>
    </location>
    <ligand>
        <name>4-amino-2-methyl-5-(diphosphooxymethyl)pyrimidine</name>
        <dbReference type="ChEBI" id="CHEBI:57841"/>
    </ligand>
</feature>
<feature type="binding site" evidence="9">
    <location>
        <position position="146"/>
    </location>
    <ligand>
        <name>4-amino-2-methyl-5-(diphosphooxymethyl)pyrimidine</name>
        <dbReference type="ChEBI" id="CHEBI:57841"/>
    </ligand>
</feature>
<dbReference type="Pfam" id="PF02581">
    <property type="entry name" value="TMP-TENI"/>
    <property type="match status" value="1"/>
</dbReference>
<comment type="caution">
    <text evidence="13">The sequence shown here is derived from an EMBL/GenBank/DDBJ whole genome shotgun (WGS) entry which is preliminary data.</text>
</comment>
<evidence type="ECO:0000256" key="2">
    <source>
        <dbReference type="ARBA" id="ARBA00022679"/>
    </source>
</evidence>
<comment type="catalytic activity">
    <reaction evidence="7 9 10">
        <text>2-(2-carboxy-4-methylthiazol-5-yl)ethyl phosphate + 4-amino-2-methyl-5-(diphosphooxymethyl)pyrimidine + 2 H(+) = thiamine phosphate + CO2 + diphosphate</text>
        <dbReference type="Rhea" id="RHEA:47848"/>
        <dbReference type="ChEBI" id="CHEBI:15378"/>
        <dbReference type="ChEBI" id="CHEBI:16526"/>
        <dbReference type="ChEBI" id="CHEBI:33019"/>
        <dbReference type="ChEBI" id="CHEBI:37575"/>
        <dbReference type="ChEBI" id="CHEBI:57841"/>
        <dbReference type="ChEBI" id="CHEBI:62890"/>
        <dbReference type="EC" id="2.5.1.3"/>
    </reaction>
</comment>
<feature type="binding site" evidence="9">
    <location>
        <position position="175"/>
    </location>
    <ligand>
        <name>2-[(2R,5Z)-2-carboxy-4-methylthiazol-5(2H)-ylidene]ethyl phosphate</name>
        <dbReference type="ChEBI" id="CHEBI:62899"/>
    </ligand>
</feature>
<dbReference type="NCBIfam" id="TIGR00693">
    <property type="entry name" value="thiE"/>
    <property type="match status" value="1"/>
</dbReference>
<evidence type="ECO:0000256" key="6">
    <source>
        <dbReference type="ARBA" id="ARBA00047334"/>
    </source>
</evidence>
<dbReference type="Proteomes" id="UP000288024">
    <property type="component" value="Unassembled WGS sequence"/>
</dbReference>
<keyword evidence="5 9" id="KW-0784">Thiamine biosynthesis</keyword>
<sequence length="219" mass="23476">MERYSAEKIKQLLKLYFIMGSNNSKLSPEEVLTQALKGGITIFQYREKGENALSGKEKMELGKRLQQLCKEFSVPFIVNDDIDLALELDADGVHIGQDDETAEAVRAKIGAKILGVSAHSLEEVELAVRAGADYVGIGPIYHTNTKKDAKEVRGTALITDVRRQDVTIPIVGIGGITAANAAPVFHAGGDGVAVISEISGANQPYANTQSLLNALNIEA</sequence>
<evidence type="ECO:0000256" key="11">
    <source>
        <dbReference type="RuleBase" id="RU004253"/>
    </source>
</evidence>
<evidence type="ECO:0000259" key="12">
    <source>
        <dbReference type="Pfam" id="PF02581"/>
    </source>
</evidence>
<dbReference type="GO" id="GO:0000287">
    <property type="term" value="F:magnesium ion binding"/>
    <property type="evidence" value="ECO:0007669"/>
    <property type="project" value="UniProtKB-UniRule"/>
</dbReference>
<comment type="pathway">
    <text evidence="1 9 11">Cofactor biosynthesis; thiamine diphosphate biosynthesis; thiamine phosphate from 4-amino-2-methyl-5-diphosphomethylpyrimidine and 4-methyl-5-(2-phosphoethyl)-thiazole: step 1/1.</text>
</comment>
<protein>
    <recommendedName>
        <fullName evidence="9">Thiamine-phosphate synthase</fullName>
        <shortName evidence="9">TP synthase</shortName>
        <shortName evidence="9">TPS</shortName>
        <ecNumber evidence="9">2.5.1.3</ecNumber>
    </recommendedName>
    <alternativeName>
        <fullName evidence="9">Thiamine-phosphate pyrophosphorylase</fullName>
        <shortName evidence="9">TMP pyrophosphorylase</shortName>
        <shortName evidence="9">TMP-PPase</shortName>
    </alternativeName>
</protein>
<proteinExistence type="inferred from homology"/>
<feature type="binding site" evidence="9">
    <location>
        <begin position="143"/>
        <end position="145"/>
    </location>
    <ligand>
        <name>2-[(2R,5Z)-2-carboxy-4-methylthiazol-5(2H)-ylidene]ethyl phosphate</name>
        <dbReference type="ChEBI" id="CHEBI:62899"/>
    </ligand>
</feature>
<evidence type="ECO:0000256" key="1">
    <source>
        <dbReference type="ARBA" id="ARBA00005165"/>
    </source>
</evidence>
<dbReference type="PANTHER" id="PTHR20857:SF15">
    <property type="entry name" value="THIAMINE-PHOSPHATE SYNTHASE"/>
    <property type="match status" value="1"/>
</dbReference>
<dbReference type="EC" id="2.5.1.3" evidence="9"/>
<dbReference type="SUPFAM" id="SSF51391">
    <property type="entry name" value="Thiamin phosphate synthase"/>
    <property type="match status" value="1"/>
</dbReference>
<feature type="binding site" evidence="9">
    <location>
        <position position="80"/>
    </location>
    <ligand>
        <name>Mg(2+)</name>
        <dbReference type="ChEBI" id="CHEBI:18420"/>
    </ligand>
</feature>
<dbReference type="Gene3D" id="3.20.20.70">
    <property type="entry name" value="Aldolase class I"/>
    <property type="match status" value="1"/>
</dbReference>
<evidence type="ECO:0000256" key="8">
    <source>
        <dbReference type="ARBA" id="ARBA00047883"/>
    </source>
</evidence>
<feature type="binding site" evidence="9">
    <location>
        <begin position="195"/>
        <end position="196"/>
    </location>
    <ligand>
        <name>2-[(2R,5Z)-2-carboxy-4-methylthiazol-5(2H)-ylidene]ethyl phosphate</name>
        <dbReference type="ChEBI" id="CHEBI:62899"/>
    </ligand>
</feature>
<name>A0A437KFS0_9BACI</name>
<dbReference type="FunFam" id="3.20.20.70:FF:000096">
    <property type="entry name" value="Thiamine-phosphate synthase"/>
    <property type="match status" value="1"/>
</dbReference>
<keyword evidence="14" id="KW-1185">Reference proteome</keyword>
<gene>
    <name evidence="9" type="primary">thiE</name>
    <name evidence="13" type="ORF">EM808_09200</name>
</gene>
<dbReference type="PANTHER" id="PTHR20857">
    <property type="entry name" value="THIAMINE-PHOSPHATE PYROPHOSPHORYLASE"/>
    <property type="match status" value="1"/>
</dbReference>
<comment type="cofactor">
    <cofactor evidence="9">
        <name>Mg(2+)</name>
        <dbReference type="ChEBI" id="CHEBI:18420"/>
    </cofactor>
    <text evidence="9">Binds 1 Mg(2+) ion per subunit.</text>
</comment>
<keyword evidence="3 9" id="KW-0479">Metal-binding</keyword>
<dbReference type="InterPro" id="IPR013785">
    <property type="entry name" value="Aldolase_TIM"/>
</dbReference>
<keyword evidence="4 9" id="KW-0460">Magnesium</keyword>
<dbReference type="AlphaFoldDB" id="A0A437KFS0"/>
<accession>A0A437KFS0</accession>
<comment type="catalytic activity">
    <reaction evidence="8 9 10">
        <text>2-[(2R,5Z)-2-carboxy-4-methylthiazol-5(2H)-ylidene]ethyl phosphate + 4-amino-2-methyl-5-(diphosphooxymethyl)pyrimidine + 2 H(+) = thiamine phosphate + CO2 + diphosphate</text>
        <dbReference type="Rhea" id="RHEA:47844"/>
        <dbReference type="ChEBI" id="CHEBI:15378"/>
        <dbReference type="ChEBI" id="CHEBI:16526"/>
        <dbReference type="ChEBI" id="CHEBI:33019"/>
        <dbReference type="ChEBI" id="CHEBI:37575"/>
        <dbReference type="ChEBI" id="CHEBI:57841"/>
        <dbReference type="ChEBI" id="CHEBI:62899"/>
        <dbReference type="EC" id="2.5.1.3"/>
    </reaction>
</comment>
<feature type="binding site" evidence="9">
    <location>
        <position position="79"/>
    </location>
    <ligand>
        <name>4-amino-2-methyl-5-(diphosphooxymethyl)pyrimidine</name>
        <dbReference type="ChEBI" id="CHEBI:57841"/>
    </ligand>
</feature>
<evidence type="ECO:0000313" key="14">
    <source>
        <dbReference type="Proteomes" id="UP000288024"/>
    </source>
</evidence>
<evidence type="ECO:0000256" key="5">
    <source>
        <dbReference type="ARBA" id="ARBA00022977"/>
    </source>
</evidence>
<evidence type="ECO:0000256" key="10">
    <source>
        <dbReference type="RuleBase" id="RU003826"/>
    </source>
</evidence>
<dbReference type="InterPro" id="IPR036206">
    <property type="entry name" value="ThiamineP_synth_sf"/>
</dbReference>
<dbReference type="CDD" id="cd00564">
    <property type="entry name" value="TMP_TenI"/>
    <property type="match status" value="1"/>
</dbReference>
<dbReference type="GO" id="GO:0009228">
    <property type="term" value="P:thiamine biosynthetic process"/>
    <property type="evidence" value="ECO:0007669"/>
    <property type="project" value="UniProtKB-KW"/>
</dbReference>
<reference evidence="13 14" key="1">
    <citation type="submission" date="2019-01" db="EMBL/GenBank/DDBJ databases">
        <title>Bacillus sp. M5HDSG1-1, whole genome shotgun sequence.</title>
        <authorList>
            <person name="Tuo L."/>
        </authorList>
    </citation>
    <scope>NUCLEOTIDE SEQUENCE [LARGE SCALE GENOMIC DNA]</scope>
    <source>
        <strain evidence="13 14">M5HDSG1-1</strain>
    </source>
</reference>
<evidence type="ECO:0000256" key="4">
    <source>
        <dbReference type="ARBA" id="ARBA00022842"/>
    </source>
</evidence>
<dbReference type="UniPathway" id="UPA00060">
    <property type="reaction ID" value="UER00141"/>
</dbReference>
<comment type="similarity">
    <text evidence="9 10">Belongs to the thiamine-phosphate synthase family.</text>
</comment>
<evidence type="ECO:0000313" key="13">
    <source>
        <dbReference type="EMBL" id="RVT65728.1"/>
    </source>
</evidence>
<dbReference type="HAMAP" id="MF_00097">
    <property type="entry name" value="TMP_synthase"/>
    <property type="match status" value="1"/>
</dbReference>
<evidence type="ECO:0000256" key="7">
    <source>
        <dbReference type="ARBA" id="ARBA00047851"/>
    </source>
</evidence>
<feature type="binding site" evidence="9">
    <location>
        <position position="117"/>
    </location>
    <ligand>
        <name>4-amino-2-methyl-5-(diphosphooxymethyl)pyrimidine</name>
        <dbReference type="ChEBI" id="CHEBI:57841"/>
    </ligand>
</feature>
<comment type="function">
    <text evidence="9">Condenses 4-methyl-5-(beta-hydroxyethyl)thiazole monophosphate (THZ-P) and 2-methyl-4-amino-5-hydroxymethyl pyrimidine pyrophosphate (HMP-PP) to form thiamine monophosphate (TMP).</text>
</comment>
<dbReference type="InterPro" id="IPR022998">
    <property type="entry name" value="ThiamineP_synth_TenI"/>
</dbReference>
<comment type="catalytic activity">
    <reaction evidence="6 9 10">
        <text>4-methyl-5-(2-phosphooxyethyl)-thiazole + 4-amino-2-methyl-5-(diphosphooxymethyl)pyrimidine + H(+) = thiamine phosphate + diphosphate</text>
        <dbReference type="Rhea" id="RHEA:22328"/>
        <dbReference type="ChEBI" id="CHEBI:15378"/>
        <dbReference type="ChEBI" id="CHEBI:33019"/>
        <dbReference type="ChEBI" id="CHEBI:37575"/>
        <dbReference type="ChEBI" id="CHEBI:57841"/>
        <dbReference type="ChEBI" id="CHEBI:58296"/>
        <dbReference type="EC" id="2.5.1.3"/>
    </reaction>
</comment>
<organism evidence="13 14">
    <name type="scientific">Niallia taxi</name>
    <dbReference type="NCBI Taxonomy" id="2499688"/>
    <lineage>
        <taxon>Bacteria</taxon>
        <taxon>Bacillati</taxon>
        <taxon>Bacillota</taxon>
        <taxon>Bacilli</taxon>
        <taxon>Bacillales</taxon>
        <taxon>Bacillaceae</taxon>
        <taxon>Niallia</taxon>
    </lineage>
</organism>
<dbReference type="RefSeq" id="WP_127737942.1">
    <property type="nucleotide sequence ID" value="NZ_CAJCKN010000058.1"/>
</dbReference>
<evidence type="ECO:0000256" key="3">
    <source>
        <dbReference type="ARBA" id="ARBA00022723"/>
    </source>
</evidence>
<dbReference type="GO" id="GO:0005737">
    <property type="term" value="C:cytoplasm"/>
    <property type="evidence" value="ECO:0007669"/>
    <property type="project" value="TreeGrafter"/>
</dbReference>
<dbReference type="EMBL" id="RZTZ01000002">
    <property type="protein sequence ID" value="RVT65728.1"/>
    <property type="molecule type" value="Genomic_DNA"/>
</dbReference>
<dbReference type="InterPro" id="IPR034291">
    <property type="entry name" value="TMP_synthase"/>
</dbReference>
<feature type="domain" description="Thiamine phosphate synthase/TenI" evidence="12">
    <location>
        <begin position="15"/>
        <end position="198"/>
    </location>
</feature>